<name>A0A9J6APD8_SOLCO</name>
<protein>
    <submittedName>
        <fullName evidence="2">Uncharacterized protein</fullName>
    </submittedName>
</protein>
<organism evidence="2 3">
    <name type="scientific">Solanum commersonii</name>
    <name type="common">Commerson's wild potato</name>
    <name type="synonym">Commerson's nightshade</name>
    <dbReference type="NCBI Taxonomy" id="4109"/>
    <lineage>
        <taxon>Eukaryota</taxon>
        <taxon>Viridiplantae</taxon>
        <taxon>Streptophyta</taxon>
        <taxon>Embryophyta</taxon>
        <taxon>Tracheophyta</taxon>
        <taxon>Spermatophyta</taxon>
        <taxon>Magnoliopsida</taxon>
        <taxon>eudicotyledons</taxon>
        <taxon>Gunneridae</taxon>
        <taxon>Pentapetalae</taxon>
        <taxon>asterids</taxon>
        <taxon>lamiids</taxon>
        <taxon>Solanales</taxon>
        <taxon>Solanaceae</taxon>
        <taxon>Solanoideae</taxon>
        <taxon>Solaneae</taxon>
        <taxon>Solanum</taxon>
    </lineage>
</organism>
<comment type="caution">
    <text evidence="2">The sequence shown here is derived from an EMBL/GenBank/DDBJ whole genome shotgun (WGS) entry which is preliminary data.</text>
</comment>
<evidence type="ECO:0000256" key="1">
    <source>
        <dbReference type="SAM" id="SignalP"/>
    </source>
</evidence>
<evidence type="ECO:0000313" key="2">
    <source>
        <dbReference type="EMBL" id="KAG5626026.1"/>
    </source>
</evidence>
<evidence type="ECO:0000313" key="3">
    <source>
        <dbReference type="Proteomes" id="UP000824120"/>
    </source>
</evidence>
<proteinExistence type="predicted"/>
<dbReference type="EMBL" id="JACXVP010000002">
    <property type="protein sequence ID" value="KAG5626026.1"/>
    <property type="molecule type" value="Genomic_DNA"/>
</dbReference>
<reference evidence="2 3" key="1">
    <citation type="submission" date="2020-09" db="EMBL/GenBank/DDBJ databases">
        <title>De no assembly of potato wild relative species, Solanum commersonii.</title>
        <authorList>
            <person name="Cho K."/>
        </authorList>
    </citation>
    <scope>NUCLEOTIDE SEQUENCE [LARGE SCALE GENOMIC DNA]</scope>
    <source>
        <strain evidence="2">LZ3.2</strain>
        <tissue evidence="2">Leaf</tissue>
    </source>
</reference>
<gene>
    <name evidence="2" type="ORF">H5410_011244</name>
</gene>
<keyword evidence="3" id="KW-1185">Reference proteome</keyword>
<sequence>MKLTVKEAIQLLIMSIIELTMTDDIIISDGYCGVDGCNNGVGSVGNVVNLMAAVRGGRSVRFSLIKFQFSSSIFDFRKVCTIFHTKLDWFGSCE</sequence>
<dbReference type="Proteomes" id="UP000824120">
    <property type="component" value="Chromosome 2"/>
</dbReference>
<feature type="chain" id="PRO_5039954618" evidence="1">
    <location>
        <begin position="23"/>
        <end position="94"/>
    </location>
</feature>
<dbReference type="AlphaFoldDB" id="A0A9J6APD8"/>
<accession>A0A9J6APD8</accession>
<keyword evidence="1" id="KW-0732">Signal</keyword>
<feature type="signal peptide" evidence="1">
    <location>
        <begin position="1"/>
        <end position="22"/>
    </location>
</feature>